<dbReference type="Proteomes" id="UP000288730">
    <property type="component" value="Unassembled WGS sequence"/>
</dbReference>
<proteinExistence type="predicted"/>
<name>A0A444R3Y3_ECOLX</name>
<dbReference type="AlphaFoldDB" id="A0A444R3Y3"/>
<evidence type="ECO:0000313" key="3">
    <source>
        <dbReference type="Proteomes" id="UP000288730"/>
    </source>
</evidence>
<accession>A0A444R3Y3</accession>
<sequence>GNIYASGNLTAGTIKSNGTIESTGRIKAGEYLHLNGQATLNAKCTPNGLVGRDSTGRVLSCVSGKWQTASGDGLKGIFITITDQTSGYKCVIPNSDTGACACPGSMYDSRYGFLSGTLIAEYDERRCSGSKNEHCYSNFRRLYACK</sequence>
<organism evidence="2 3">
    <name type="scientific">Escherichia coli</name>
    <dbReference type="NCBI Taxonomy" id="562"/>
    <lineage>
        <taxon>Bacteria</taxon>
        <taxon>Pseudomonadati</taxon>
        <taxon>Pseudomonadota</taxon>
        <taxon>Gammaproteobacteria</taxon>
        <taxon>Enterobacterales</taxon>
        <taxon>Enterobacteriaceae</taxon>
        <taxon>Escherichia</taxon>
    </lineage>
</organism>
<evidence type="ECO:0000259" key="1">
    <source>
        <dbReference type="Pfam" id="PF04917"/>
    </source>
</evidence>
<dbReference type="InterPro" id="IPR007001">
    <property type="entry name" value="Shufflon_N"/>
</dbReference>
<feature type="domain" description="Bacterial shufflon protein N-terminal" evidence="1">
    <location>
        <begin position="6"/>
        <end position="64"/>
    </location>
</feature>
<gene>
    <name evidence="2" type="primary">pilV</name>
    <name evidence="2" type="ORF">EPS76_28780</name>
</gene>
<feature type="non-terminal residue" evidence="2">
    <location>
        <position position="1"/>
    </location>
</feature>
<comment type="caution">
    <text evidence="2">The sequence shown here is derived from an EMBL/GenBank/DDBJ whole genome shotgun (WGS) entry which is preliminary data.</text>
</comment>
<dbReference type="Pfam" id="PF04917">
    <property type="entry name" value="Shufflon_N"/>
    <property type="match status" value="1"/>
</dbReference>
<dbReference type="EMBL" id="SCJN01000591">
    <property type="protein sequence ID" value="RXC97329.1"/>
    <property type="molecule type" value="Genomic_DNA"/>
</dbReference>
<evidence type="ECO:0000313" key="2">
    <source>
        <dbReference type="EMBL" id="RXC97329.1"/>
    </source>
</evidence>
<protein>
    <submittedName>
        <fullName evidence="2">Shufflon system plasmid conjugative transfer pilus tip adhesin PilV</fullName>
    </submittedName>
</protein>
<reference evidence="2 3" key="1">
    <citation type="submission" date="2019-01" db="EMBL/GenBank/DDBJ databases">
        <title>Genomic analysis of febrile catheter-associated UTI E. coli isolates.</title>
        <authorList>
            <person name="Potter R."/>
            <person name="Zou Z."/>
            <person name="Henderson J."/>
            <person name="Dantas G."/>
        </authorList>
    </citation>
    <scope>NUCLEOTIDE SEQUENCE [LARGE SCALE GENOMIC DNA]</scope>
    <source>
        <strain evidence="2 3">29_CAASB</strain>
    </source>
</reference>